<dbReference type="InterPro" id="IPR003165">
    <property type="entry name" value="Piwi"/>
</dbReference>
<reference evidence="4 5" key="1">
    <citation type="submission" date="2022-11" db="UniProtKB">
        <authorList>
            <consortium name="WormBaseParasite"/>
        </authorList>
    </citation>
    <scope>IDENTIFICATION</scope>
</reference>
<evidence type="ECO:0000313" key="6">
    <source>
        <dbReference type="WBParaSite" id="PgR011_g061_t06"/>
    </source>
</evidence>
<dbReference type="InterPro" id="IPR036397">
    <property type="entry name" value="RNaseH_sf"/>
</dbReference>
<sequence>SSESTIGEMPFGRGRGQKQNTMMNRVDGDIGGSQLKEVNNSSQPHRQRSFHSTNNNGSTGSHSVEEIHNENICSQRSPSKAISTSTKSSNSQPYVISYGRGKASRKEFPKQVGTQLIKVEPQSSHDSPNGTNNSMYASLASRCARGVTRANESQQDSSKQPKLGYTQNSLDASTIGKHEARTRSWSSGSRREETTSSSCGNAIEPNMVPHVADISIMAPKLPSAKVQQAVIVTTNIFPLVVEDRLVYRYDVRVEAEPLTTGRRVIDLCRGSDPDRQRKCMLLLRLALERYRRAREMAYVYDLSTTLFTNQPLDLKEVSQISMEPSDLSEELREMLGGNVRVRIIINECAEYAHTFRLGDLASSVTNDLNAQDHSLRQFLELITTQSAQEAGTHYSFGSGRLFLKDGRRMGMPEVNLGNGRRLVSGVDKGVRFIEGKDGGIVPALVLDCKKALFFDDISLLDLATEIWMRRKARPIPQLKASEFRDFVRYVGRSLSDLMVRHSSCEKPFRISYLSKLPVRDIRTPVSRKHSVPLSEQYRAMNIEIRLDLPAVVLALQNRKVYFPMEVLTVVPGQRVPLYKQTAWETKEIIKLSAVRPNIRFRDILRHIEALNLHEGRQRNEFLAAFGVKVSREPLKVEANRRSLPKITFGGKFTVSADRKTANWKSGRYLSPARIKHFFVLFDDESDKNNVRNFINALSKLARNKGVVLENEPQIERVPCDELEAHLRLLSSDPNNPTFVMYIDDREQSHDDLKLYEALYQIITQHVRGNTMREASEKPRTLENIVNKMNAKNFGQNYRIVPEIFAKNKWIGKGETLVIGYDVCHPESQPTHQRRMGLPHDEPSVVGLSFNGARNPETFIGDYAYHEPRREQITTSIMEQRAYWMVKLFTEHRGRLPKLVIITRDGVSEGQIKMVVEEELDAIKVGIRNYIEHSQEPTAQEPKYVVVIATKRHNKRFFVETEDGQVGNTEPGTVVDHTVTRADVTEVFMQPHRVIQGTGKLPAYTMPINEANMSMEELQSTMMALCYEHQIVNAAISIPEPIFQADEWAKRGRNNFRAFRRTNDLPRNGESMDWNRITDKLCYMNKALEKTRSNA</sequence>
<feature type="compositionally biased region" description="Polar residues" evidence="1">
    <location>
        <begin position="71"/>
        <end position="94"/>
    </location>
</feature>
<dbReference type="PANTHER" id="PTHR22891">
    <property type="entry name" value="EUKARYOTIC TRANSLATION INITIATION FACTOR 2C"/>
    <property type="match status" value="1"/>
</dbReference>
<dbReference type="AlphaFoldDB" id="A0A915ALU6"/>
<dbReference type="Gene3D" id="2.170.260.10">
    <property type="entry name" value="paz domain"/>
    <property type="match status" value="1"/>
</dbReference>
<feature type="compositionally biased region" description="Low complexity" evidence="1">
    <location>
        <begin position="51"/>
        <end position="62"/>
    </location>
</feature>
<accession>A0A915ALU6</accession>
<feature type="region of interest" description="Disordered" evidence="1">
    <location>
        <begin position="1"/>
        <end position="95"/>
    </location>
</feature>
<feature type="domain" description="Piwi" evidence="2">
    <location>
        <begin position="761"/>
        <end position="1056"/>
    </location>
</feature>
<evidence type="ECO:0000259" key="2">
    <source>
        <dbReference type="PROSITE" id="PS50822"/>
    </source>
</evidence>
<dbReference type="Gene3D" id="3.40.50.2300">
    <property type="match status" value="1"/>
</dbReference>
<dbReference type="WBParaSite" id="PgR011_g061_t05">
    <property type="protein sequence ID" value="PgR011_g061_t05"/>
    <property type="gene ID" value="PgR011_g061"/>
</dbReference>
<evidence type="ECO:0000313" key="3">
    <source>
        <dbReference type="Proteomes" id="UP000887569"/>
    </source>
</evidence>
<protein>
    <submittedName>
        <fullName evidence="4 5">Piwi domain-containing protein</fullName>
    </submittedName>
</protein>
<feature type="region of interest" description="Disordered" evidence="1">
    <location>
        <begin position="143"/>
        <end position="204"/>
    </location>
</feature>
<dbReference type="PROSITE" id="PS50822">
    <property type="entry name" value="PIWI"/>
    <property type="match status" value="1"/>
</dbReference>
<dbReference type="WBParaSite" id="PgR011_g061_t07">
    <property type="protein sequence ID" value="PgR011_g061_t07"/>
    <property type="gene ID" value="PgR011_g061"/>
</dbReference>
<dbReference type="SUPFAM" id="SSF101690">
    <property type="entry name" value="PAZ domain"/>
    <property type="match status" value="1"/>
</dbReference>
<dbReference type="Proteomes" id="UP000887569">
    <property type="component" value="Unplaced"/>
</dbReference>
<dbReference type="Gene3D" id="3.30.420.10">
    <property type="entry name" value="Ribonuclease H-like superfamily/Ribonuclease H"/>
    <property type="match status" value="1"/>
</dbReference>
<dbReference type="SUPFAM" id="SSF53098">
    <property type="entry name" value="Ribonuclease H-like"/>
    <property type="match status" value="1"/>
</dbReference>
<evidence type="ECO:0000256" key="1">
    <source>
        <dbReference type="SAM" id="MobiDB-lite"/>
    </source>
</evidence>
<feature type="compositionally biased region" description="Polar residues" evidence="1">
    <location>
        <begin position="150"/>
        <end position="172"/>
    </location>
</feature>
<dbReference type="InterPro" id="IPR036085">
    <property type="entry name" value="PAZ_dom_sf"/>
</dbReference>
<dbReference type="SMART" id="SM00950">
    <property type="entry name" value="Piwi"/>
    <property type="match status" value="1"/>
</dbReference>
<name>A0A915ALU6_PARUN</name>
<evidence type="ECO:0000313" key="4">
    <source>
        <dbReference type="WBParaSite" id="PgR011_g061_t04"/>
    </source>
</evidence>
<organism evidence="3 6">
    <name type="scientific">Parascaris univalens</name>
    <name type="common">Nematode worm</name>
    <dbReference type="NCBI Taxonomy" id="6257"/>
    <lineage>
        <taxon>Eukaryota</taxon>
        <taxon>Metazoa</taxon>
        <taxon>Ecdysozoa</taxon>
        <taxon>Nematoda</taxon>
        <taxon>Chromadorea</taxon>
        <taxon>Rhabditida</taxon>
        <taxon>Spirurina</taxon>
        <taxon>Ascaridomorpha</taxon>
        <taxon>Ascaridoidea</taxon>
        <taxon>Ascarididae</taxon>
        <taxon>Parascaris</taxon>
    </lineage>
</organism>
<dbReference type="Pfam" id="PF02171">
    <property type="entry name" value="Piwi"/>
    <property type="match status" value="1"/>
</dbReference>
<dbReference type="InterPro" id="IPR012337">
    <property type="entry name" value="RNaseH-like_sf"/>
</dbReference>
<proteinExistence type="predicted"/>
<dbReference type="GO" id="GO:0003676">
    <property type="term" value="F:nucleic acid binding"/>
    <property type="evidence" value="ECO:0007669"/>
    <property type="project" value="InterPro"/>
</dbReference>
<dbReference type="WBParaSite" id="PgR011_g061_t06">
    <property type="protein sequence ID" value="PgR011_g061_t06"/>
    <property type="gene ID" value="PgR011_g061"/>
</dbReference>
<evidence type="ECO:0000313" key="5">
    <source>
        <dbReference type="WBParaSite" id="PgR011_g061_t05"/>
    </source>
</evidence>
<dbReference type="WBParaSite" id="PgR011_g061_t08">
    <property type="protein sequence ID" value="PgR011_g061_t08"/>
    <property type="gene ID" value="PgR011_g061"/>
</dbReference>
<dbReference type="WBParaSite" id="PgR011_g061_t04">
    <property type="protein sequence ID" value="PgR011_g061_t04"/>
    <property type="gene ID" value="PgR011_g061"/>
</dbReference>
<keyword evidence="3" id="KW-1185">Reference proteome</keyword>
<dbReference type="WBParaSite" id="PgR011_g061_t09">
    <property type="protein sequence ID" value="PgR011_g061_t09"/>
    <property type="gene ID" value="PgR011_g061"/>
</dbReference>